<comment type="caution">
    <text evidence="1">The sequence shown here is derived from an EMBL/GenBank/DDBJ whole genome shotgun (WGS) entry which is preliminary data.</text>
</comment>
<sequence length="36" mass="4231">MEFKTEFIAKYTGNTRQADNGMLKTKAYEVMRSALW</sequence>
<keyword evidence="2" id="KW-1185">Reference proteome</keyword>
<gene>
    <name evidence="1" type="ORF">N475_23930</name>
</gene>
<reference evidence="1 2" key="1">
    <citation type="submission" date="2013-07" db="EMBL/GenBank/DDBJ databases">
        <title>Comparative Genomic and Metabolomic Analysis of Twelve Strains of Pseudoalteromonas luteoviolacea.</title>
        <authorList>
            <person name="Vynne N.G."/>
            <person name="Mansson M."/>
            <person name="Gram L."/>
        </authorList>
    </citation>
    <scope>NUCLEOTIDE SEQUENCE [LARGE SCALE GENOMIC DNA]</scope>
    <source>
        <strain evidence="1 2">DSM 6061</strain>
    </source>
</reference>
<evidence type="ECO:0000313" key="1">
    <source>
        <dbReference type="EMBL" id="KZN30784.1"/>
    </source>
</evidence>
<dbReference type="AlphaFoldDB" id="A0A166UKN2"/>
<name>A0A166UKN2_9GAMM</name>
<protein>
    <submittedName>
        <fullName evidence="1">Uncharacterized protein</fullName>
    </submittedName>
</protein>
<accession>A0A166UKN2</accession>
<evidence type="ECO:0000313" key="2">
    <source>
        <dbReference type="Proteomes" id="UP000076643"/>
    </source>
</evidence>
<proteinExistence type="predicted"/>
<organism evidence="1 2">
    <name type="scientific">Pseudoalteromonas luteoviolacea DSM 6061</name>
    <dbReference type="NCBI Taxonomy" id="1365250"/>
    <lineage>
        <taxon>Bacteria</taxon>
        <taxon>Pseudomonadati</taxon>
        <taxon>Pseudomonadota</taxon>
        <taxon>Gammaproteobacteria</taxon>
        <taxon>Alteromonadales</taxon>
        <taxon>Pseudoalteromonadaceae</taxon>
        <taxon>Pseudoalteromonas</taxon>
    </lineage>
</organism>
<dbReference type="PATRIC" id="fig|1365250.3.peg.4742"/>
<dbReference type="Proteomes" id="UP000076643">
    <property type="component" value="Unassembled WGS sequence"/>
</dbReference>
<dbReference type="EMBL" id="AUYB01000146">
    <property type="protein sequence ID" value="KZN30784.1"/>
    <property type="molecule type" value="Genomic_DNA"/>
</dbReference>